<proteinExistence type="predicted"/>
<comment type="caution">
    <text evidence="2">The sequence shown here is derived from an EMBL/GenBank/DDBJ whole genome shotgun (WGS) entry which is preliminary data.</text>
</comment>
<sequence>MEKSRHEPVKRIGLLFPKKRSELLKFPEKRRIREEKEEEEEEKFGGKNSGENKERKKETGFLGIRMLELNRHLGIGEGGRGGDGVESSSTERESDSGIRIKELPMGLQQLGNANAAGAENI</sequence>
<accession>A0AA87ZLV1</accession>
<feature type="compositionally biased region" description="Gly residues" evidence="1">
    <location>
        <begin position="75"/>
        <end position="84"/>
    </location>
</feature>
<protein>
    <submittedName>
        <fullName evidence="2">Uncharacterized protein</fullName>
    </submittedName>
</protein>
<feature type="region of interest" description="Disordered" evidence="1">
    <location>
        <begin position="29"/>
        <end position="58"/>
    </location>
</feature>
<evidence type="ECO:0000313" key="3">
    <source>
        <dbReference type="Proteomes" id="UP001187192"/>
    </source>
</evidence>
<dbReference type="Gramene" id="FCD_00008892-RA">
    <property type="protein sequence ID" value="FCD_00008892-RA:cds"/>
    <property type="gene ID" value="FCD_00008892"/>
</dbReference>
<evidence type="ECO:0000256" key="1">
    <source>
        <dbReference type="SAM" id="MobiDB-lite"/>
    </source>
</evidence>
<gene>
    <name evidence="2" type="ORF">TIFTF001_005356</name>
</gene>
<dbReference type="AlphaFoldDB" id="A0AA87ZLV1"/>
<feature type="compositionally biased region" description="Basic and acidic residues" evidence="1">
    <location>
        <begin position="89"/>
        <end position="102"/>
    </location>
</feature>
<organism evidence="2 3">
    <name type="scientific">Ficus carica</name>
    <name type="common">Common fig</name>
    <dbReference type="NCBI Taxonomy" id="3494"/>
    <lineage>
        <taxon>Eukaryota</taxon>
        <taxon>Viridiplantae</taxon>
        <taxon>Streptophyta</taxon>
        <taxon>Embryophyta</taxon>
        <taxon>Tracheophyta</taxon>
        <taxon>Spermatophyta</taxon>
        <taxon>Magnoliopsida</taxon>
        <taxon>eudicotyledons</taxon>
        <taxon>Gunneridae</taxon>
        <taxon>Pentapetalae</taxon>
        <taxon>rosids</taxon>
        <taxon>fabids</taxon>
        <taxon>Rosales</taxon>
        <taxon>Moraceae</taxon>
        <taxon>Ficeae</taxon>
        <taxon>Ficus</taxon>
    </lineage>
</organism>
<name>A0AA87ZLV1_FICCA</name>
<dbReference type="EMBL" id="BTGU01000005">
    <property type="protein sequence ID" value="GMN35525.1"/>
    <property type="molecule type" value="Genomic_DNA"/>
</dbReference>
<feature type="region of interest" description="Disordered" evidence="1">
    <location>
        <begin position="73"/>
        <end position="121"/>
    </location>
</feature>
<evidence type="ECO:0000313" key="2">
    <source>
        <dbReference type="EMBL" id="GMN35525.1"/>
    </source>
</evidence>
<keyword evidence="3" id="KW-1185">Reference proteome</keyword>
<dbReference type="Proteomes" id="UP001187192">
    <property type="component" value="Unassembled WGS sequence"/>
</dbReference>
<reference evidence="2" key="1">
    <citation type="submission" date="2023-07" db="EMBL/GenBank/DDBJ databases">
        <title>draft genome sequence of fig (Ficus carica).</title>
        <authorList>
            <person name="Takahashi T."/>
            <person name="Nishimura K."/>
        </authorList>
    </citation>
    <scope>NUCLEOTIDE SEQUENCE</scope>
</reference>